<reference evidence="2 3" key="1">
    <citation type="submission" date="2021-06" db="EMBL/GenBank/DDBJ databases">
        <authorList>
            <person name="Kallberg Y."/>
            <person name="Tangrot J."/>
            <person name="Rosling A."/>
        </authorList>
    </citation>
    <scope>NUCLEOTIDE SEQUENCE [LARGE SCALE GENOMIC DNA]</scope>
    <source>
        <strain evidence="2 3">120-4 pot B 10/14</strain>
    </source>
</reference>
<accession>A0ABN7WM91</accession>
<feature type="compositionally biased region" description="Polar residues" evidence="1">
    <location>
        <begin position="11"/>
        <end position="52"/>
    </location>
</feature>
<keyword evidence="3" id="KW-1185">Reference proteome</keyword>
<proteinExistence type="predicted"/>
<dbReference type="EMBL" id="CAJVQB010049374">
    <property type="protein sequence ID" value="CAG8834443.1"/>
    <property type="molecule type" value="Genomic_DNA"/>
</dbReference>
<feature type="non-terminal residue" evidence="2">
    <location>
        <position position="1"/>
    </location>
</feature>
<organism evidence="2 3">
    <name type="scientific">Gigaspora margarita</name>
    <dbReference type="NCBI Taxonomy" id="4874"/>
    <lineage>
        <taxon>Eukaryota</taxon>
        <taxon>Fungi</taxon>
        <taxon>Fungi incertae sedis</taxon>
        <taxon>Mucoromycota</taxon>
        <taxon>Glomeromycotina</taxon>
        <taxon>Glomeromycetes</taxon>
        <taxon>Diversisporales</taxon>
        <taxon>Gigasporaceae</taxon>
        <taxon>Gigaspora</taxon>
    </lineage>
</organism>
<protein>
    <submittedName>
        <fullName evidence="2">14026_t:CDS:1</fullName>
    </submittedName>
</protein>
<evidence type="ECO:0000256" key="1">
    <source>
        <dbReference type="SAM" id="MobiDB-lite"/>
    </source>
</evidence>
<gene>
    <name evidence="2" type="ORF">GMARGA_LOCUS32059</name>
</gene>
<feature type="region of interest" description="Disordered" evidence="1">
    <location>
        <begin position="1"/>
        <end position="52"/>
    </location>
</feature>
<evidence type="ECO:0000313" key="2">
    <source>
        <dbReference type="EMBL" id="CAG8834443.1"/>
    </source>
</evidence>
<evidence type="ECO:0000313" key="3">
    <source>
        <dbReference type="Proteomes" id="UP000789901"/>
    </source>
</evidence>
<comment type="caution">
    <text evidence="2">The sequence shown here is derived from an EMBL/GenBank/DDBJ whole genome shotgun (WGS) entry which is preliminary data.</text>
</comment>
<name>A0ABN7WM91_GIGMA</name>
<feature type="compositionally biased region" description="Basic and acidic residues" evidence="1">
    <location>
        <begin position="1"/>
        <end position="10"/>
    </location>
</feature>
<sequence>REKNQTKDNYRSQPYLYNTTKYNSYGSAQPLSIKQRRTPTTISNTQRTKYGS</sequence>
<dbReference type="Proteomes" id="UP000789901">
    <property type="component" value="Unassembled WGS sequence"/>
</dbReference>